<evidence type="ECO:0000313" key="2">
    <source>
        <dbReference type="Proteomes" id="UP000663842"/>
    </source>
</evidence>
<reference evidence="1" key="1">
    <citation type="submission" date="2021-02" db="EMBL/GenBank/DDBJ databases">
        <authorList>
            <person name="Nowell W R."/>
        </authorList>
    </citation>
    <scope>NUCLEOTIDE SEQUENCE</scope>
</reference>
<gene>
    <name evidence="1" type="ORF">UXM345_LOCUS26132</name>
</gene>
<proteinExistence type="predicted"/>
<protein>
    <submittedName>
        <fullName evidence="1">Uncharacterized protein</fullName>
    </submittedName>
</protein>
<dbReference type="EMBL" id="CAJOBF010005241">
    <property type="protein sequence ID" value="CAF4168514.1"/>
    <property type="molecule type" value="Genomic_DNA"/>
</dbReference>
<name>A0A819ZDZ1_9BILA</name>
<dbReference type="Proteomes" id="UP000663842">
    <property type="component" value="Unassembled WGS sequence"/>
</dbReference>
<comment type="caution">
    <text evidence="1">The sequence shown here is derived from an EMBL/GenBank/DDBJ whole genome shotgun (WGS) entry which is preliminary data.</text>
</comment>
<sequence>MPKSTTAATTTVTSATVTAATTTVTSATVTAATTTVTSATVTASTTKLPDEKSQQCILLATVLRALSLG</sequence>
<evidence type="ECO:0000313" key="1">
    <source>
        <dbReference type="EMBL" id="CAF4168514.1"/>
    </source>
</evidence>
<accession>A0A819ZDZ1</accession>
<organism evidence="1 2">
    <name type="scientific">Rotaria magnacalcarata</name>
    <dbReference type="NCBI Taxonomy" id="392030"/>
    <lineage>
        <taxon>Eukaryota</taxon>
        <taxon>Metazoa</taxon>
        <taxon>Spiralia</taxon>
        <taxon>Gnathifera</taxon>
        <taxon>Rotifera</taxon>
        <taxon>Eurotatoria</taxon>
        <taxon>Bdelloidea</taxon>
        <taxon>Philodinida</taxon>
        <taxon>Philodinidae</taxon>
        <taxon>Rotaria</taxon>
    </lineage>
</organism>
<dbReference type="AlphaFoldDB" id="A0A819ZDZ1"/>